<keyword evidence="3" id="KW-1185">Reference proteome</keyword>
<dbReference type="EMBL" id="SUMC01000164">
    <property type="protein sequence ID" value="TJZ96278.1"/>
    <property type="molecule type" value="Genomic_DNA"/>
</dbReference>
<dbReference type="Proteomes" id="UP000305778">
    <property type="component" value="Unassembled WGS sequence"/>
</dbReference>
<name>A0A4V5MWH6_9ACTN</name>
<comment type="caution">
    <text evidence="2">The sequence shown here is derived from an EMBL/GenBank/DDBJ whole genome shotgun (WGS) entry which is preliminary data.</text>
</comment>
<evidence type="ECO:0000313" key="3">
    <source>
        <dbReference type="Proteomes" id="UP000305778"/>
    </source>
</evidence>
<feature type="domain" description="Transposase IS204/IS1001/IS1096/IS1165 DDE" evidence="1">
    <location>
        <begin position="5"/>
        <end position="90"/>
    </location>
</feature>
<organism evidence="2 3">
    <name type="scientific">Actinacidiphila oryziradicis</name>
    <dbReference type="NCBI Taxonomy" id="2571141"/>
    <lineage>
        <taxon>Bacteria</taxon>
        <taxon>Bacillati</taxon>
        <taxon>Actinomycetota</taxon>
        <taxon>Actinomycetes</taxon>
        <taxon>Kitasatosporales</taxon>
        <taxon>Streptomycetaceae</taxon>
        <taxon>Actinacidiphila</taxon>
    </lineage>
</organism>
<gene>
    <name evidence="2" type="ORF">FCI23_51135</name>
</gene>
<dbReference type="InterPro" id="IPR002560">
    <property type="entry name" value="Transposase_DDE"/>
</dbReference>
<sequence>MTNFAHLLAHHEHPGKEHAALQQWIEAATADDLPALHGFIQGLEKDRAAVQAGLDLPYSSGATEGINNKAKLLKRQTYGRAGFALLRRRILLN</sequence>
<dbReference type="OrthoDB" id="3238779at2"/>
<proteinExistence type="predicted"/>
<reference evidence="2 3" key="1">
    <citation type="submission" date="2019-04" db="EMBL/GenBank/DDBJ databases">
        <title>Streptomyces oryziradicis sp. nov., a novel actinomycete isolated from rhizosphere soil of rice (Oryza sativa L.).</title>
        <authorList>
            <person name="Li C."/>
        </authorList>
    </citation>
    <scope>NUCLEOTIDE SEQUENCE [LARGE SCALE GENOMIC DNA]</scope>
    <source>
        <strain evidence="2 3">NEAU-C40</strain>
    </source>
</reference>
<accession>A0A4V5MWH6</accession>
<dbReference type="InterPro" id="IPR047951">
    <property type="entry name" value="Transpos_ISL3"/>
</dbReference>
<dbReference type="PANTHER" id="PTHR33498:SF1">
    <property type="entry name" value="TRANSPOSASE FOR INSERTION SEQUENCE ELEMENT IS1557"/>
    <property type="match status" value="1"/>
</dbReference>
<protein>
    <submittedName>
        <fullName evidence="2">Transposase</fullName>
    </submittedName>
</protein>
<dbReference type="Pfam" id="PF01610">
    <property type="entry name" value="DDE_Tnp_ISL3"/>
    <property type="match status" value="1"/>
</dbReference>
<evidence type="ECO:0000259" key="1">
    <source>
        <dbReference type="Pfam" id="PF01610"/>
    </source>
</evidence>
<dbReference type="RefSeq" id="WP_136730801.1">
    <property type="nucleotide sequence ID" value="NZ_SUMC01000164.1"/>
</dbReference>
<evidence type="ECO:0000313" key="2">
    <source>
        <dbReference type="EMBL" id="TJZ96278.1"/>
    </source>
</evidence>
<dbReference type="PANTHER" id="PTHR33498">
    <property type="entry name" value="TRANSPOSASE FOR INSERTION SEQUENCE ELEMENT IS1557"/>
    <property type="match status" value="1"/>
</dbReference>
<dbReference type="AlphaFoldDB" id="A0A4V5MWH6"/>